<keyword evidence="1" id="KW-0378">Hydrolase</keyword>
<comment type="caution">
    <text evidence="4">The sequence shown here is derived from an EMBL/GenBank/DDBJ whole genome shotgun (WGS) entry which is preliminary data.</text>
</comment>
<gene>
    <name evidence="4" type="primary">nplT</name>
    <name evidence="4" type="ORF">GCM10010917_15170</name>
</gene>
<keyword evidence="5" id="KW-1185">Reference proteome</keyword>
<dbReference type="InterPro" id="IPR013783">
    <property type="entry name" value="Ig-like_fold"/>
</dbReference>
<feature type="domain" description="Glycosyl hydrolase family 13 catalytic" evidence="3">
    <location>
        <begin position="135"/>
        <end position="493"/>
    </location>
</feature>
<evidence type="ECO:0000259" key="3">
    <source>
        <dbReference type="SMART" id="SM00642"/>
    </source>
</evidence>
<dbReference type="InterPro" id="IPR014756">
    <property type="entry name" value="Ig_E-set"/>
</dbReference>
<dbReference type="Proteomes" id="UP000609323">
    <property type="component" value="Unassembled WGS sequence"/>
</dbReference>
<dbReference type="Pfam" id="PF02903">
    <property type="entry name" value="Alpha-amylase_N"/>
    <property type="match status" value="1"/>
</dbReference>
<organism evidence="4 5">
    <name type="scientific">Paenibacillus physcomitrellae</name>
    <dbReference type="NCBI Taxonomy" id="1619311"/>
    <lineage>
        <taxon>Bacteria</taxon>
        <taxon>Bacillati</taxon>
        <taxon>Bacillota</taxon>
        <taxon>Bacilli</taxon>
        <taxon>Bacillales</taxon>
        <taxon>Paenibacillaceae</taxon>
        <taxon>Paenibacillus</taxon>
    </lineage>
</organism>
<dbReference type="RefSeq" id="WP_094095077.1">
    <property type="nucleotide sequence ID" value="NZ_BMHF01000004.1"/>
</dbReference>
<dbReference type="InterPro" id="IPR013780">
    <property type="entry name" value="Glyco_hydro_b"/>
</dbReference>
<keyword evidence="2" id="KW-0326">Glycosidase</keyword>
<dbReference type="Gene3D" id="3.20.20.80">
    <property type="entry name" value="Glycosidases"/>
    <property type="match status" value="1"/>
</dbReference>
<dbReference type="SUPFAM" id="SSF51445">
    <property type="entry name" value="(Trans)glycosidases"/>
    <property type="match status" value="1"/>
</dbReference>
<dbReference type="EMBL" id="BMHF01000004">
    <property type="protein sequence ID" value="GGA31060.1"/>
    <property type="molecule type" value="Genomic_DNA"/>
</dbReference>
<protein>
    <submittedName>
        <fullName evidence="4">Alpha-glycosidase</fullName>
    </submittedName>
</protein>
<dbReference type="Gene3D" id="2.60.40.10">
    <property type="entry name" value="Immunoglobulins"/>
    <property type="match status" value="1"/>
</dbReference>
<dbReference type="SUPFAM" id="SSF81296">
    <property type="entry name" value="E set domains"/>
    <property type="match status" value="1"/>
</dbReference>
<sequence length="620" mass="70854">MLLEAVYHRPKMNWAYAYDDYTLHLRLRTRKGDMTEVHAWVGDKYAWDQTEELVPMKLVLSDKRFDYWECEVKPPFRRLKYGFLLQDGHESMWMTENDFHTERPGKPDRLYDFPFINPVDVFKTPAWVKDAVFYQIFPERFANGDPGNDPENVQPWGGKPEVDNYFGGDLQGVIDHLDHLSELGITAIYFTPIFAAATNHKYDTEDYRKIDPHFGDAEKLKELVQLCHDRGIRVLLDAVFNHAGRTFDPFVDVLERGEQSKYKDWFHIHEFPLTDKDGRPNYDTFSFEKHMPKLNTENPEVKEYLLGTAEYWIREIGIDGWRLDIANEVDHHFWREFRRRVKAINPDAYILGEIWHEASPWLQGDQFDAVMNYPFTDAVLDFVARGTLNASELASAIQMQLSRYPRQANEVLFNLLDSHDTPRLLTMCEGSKAKMKLAAVIQFTYSGTPCIYYGDEYGLDGGPDPDCRKCMPWEPEQQDRELFDFYKALIAIRKAHPALRTGSIRFKGSSGSSEEDNGTLLAYERRLNHDRVVVLVNNSDKAQTLELPAKAAETSTGISAGLAGAGTQGTAGTSAGTSPGSLPWTQLLASEAVRLEQAEDRQTITLPAYGFALFAAGQPN</sequence>
<dbReference type="PANTHER" id="PTHR10357">
    <property type="entry name" value="ALPHA-AMYLASE FAMILY MEMBER"/>
    <property type="match status" value="1"/>
</dbReference>
<reference evidence="5" key="1">
    <citation type="journal article" date="2019" name="Int. J. Syst. Evol. Microbiol.">
        <title>The Global Catalogue of Microorganisms (GCM) 10K type strain sequencing project: providing services to taxonomists for standard genome sequencing and annotation.</title>
        <authorList>
            <consortium name="The Broad Institute Genomics Platform"/>
            <consortium name="The Broad Institute Genome Sequencing Center for Infectious Disease"/>
            <person name="Wu L."/>
            <person name="Ma J."/>
        </authorList>
    </citation>
    <scope>NUCLEOTIDE SEQUENCE [LARGE SCALE GENOMIC DNA]</scope>
    <source>
        <strain evidence="5">CGMCC 1.15044</strain>
    </source>
</reference>
<proteinExistence type="predicted"/>
<evidence type="ECO:0000256" key="2">
    <source>
        <dbReference type="ARBA" id="ARBA00023295"/>
    </source>
</evidence>
<name>A0ABQ1FVH2_9BACL</name>
<dbReference type="Gene3D" id="2.60.40.1180">
    <property type="entry name" value="Golgi alpha-mannosidase II"/>
    <property type="match status" value="1"/>
</dbReference>
<dbReference type="PANTHER" id="PTHR10357:SF210">
    <property type="entry name" value="MALTODEXTRIN GLUCOSIDASE"/>
    <property type="match status" value="1"/>
</dbReference>
<dbReference type="SUPFAM" id="SSF51011">
    <property type="entry name" value="Glycosyl hydrolase domain"/>
    <property type="match status" value="1"/>
</dbReference>
<dbReference type="InterPro" id="IPR006047">
    <property type="entry name" value="GH13_cat_dom"/>
</dbReference>
<dbReference type="InterPro" id="IPR004185">
    <property type="entry name" value="Glyco_hydro_13_lg-like_dom"/>
</dbReference>
<dbReference type="CDD" id="cd02857">
    <property type="entry name" value="E_set_CDase_PDE_N"/>
    <property type="match status" value="1"/>
</dbReference>
<dbReference type="Pfam" id="PF00128">
    <property type="entry name" value="Alpha-amylase"/>
    <property type="match status" value="1"/>
</dbReference>
<dbReference type="CDD" id="cd11338">
    <property type="entry name" value="AmyAc_CMD"/>
    <property type="match status" value="1"/>
</dbReference>
<accession>A0ABQ1FVH2</accession>
<evidence type="ECO:0000256" key="1">
    <source>
        <dbReference type="ARBA" id="ARBA00022801"/>
    </source>
</evidence>
<dbReference type="Gene3D" id="3.90.400.10">
    <property type="entry name" value="Oligo-1,6-glucosidase, Domain 2"/>
    <property type="match status" value="1"/>
</dbReference>
<evidence type="ECO:0000313" key="5">
    <source>
        <dbReference type="Proteomes" id="UP000609323"/>
    </source>
</evidence>
<evidence type="ECO:0000313" key="4">
    <source>
        <dbReference type="EMBL" id="GGA31060.1"/>
    </source>
</evidence>
<dbReference type="InterPro" id="IPR017853">
    <property type="entry name" value="GH"/>
</dbReference>
<dbReference type="SMART" id="SM00642">
    <property type="entry name" value="Aamy"/>
    <property type="match status" value="1"/>
</dbReference>
<dbReference type="InterPro" id="IPR045857">
    <property type="entry name" value="O16G_dom_2"/>
</dbReference>